<proteinExistence type="predicted"/>
<evidence type="ECO:0000313" key="4">
    <source>
        <dbReference type="Proteomes" id="UP000249799"/>
    </source>
</evidence>
<name>A0A2Z4FJ39_9DELT</name>
<dbReference type="KEGG" id="bsed:DN745_06195"/>
<keyword evidence="2" id="KW-0812">Transmembrane</keyword>
<gene>
    <name evidence="3" type="ORF">DN745_06195</name>
</gene>
<keyword evidence="2" id="KW-0472">Membrane</keyword>
<dbReference type="EMBL" id="CP030032">
    <property type="protein sequence ID" value="AWV88952.1"/>
    <property type="molecule type" value="Genomic_DNA"/>
</dbReference>
<protein>
    <recommendedName>
        <fullName evidence="5">DUF4340 domain-containing protein</fullName>
    </recommendedName>
</protein>
<feature type="transmembrane region" description="Helical" evidence="2">
    <location>
        <begin position="21"/>
        <end position="42"/>
    </location>
</feature>
<keyword evidence="2" id="KW-1133">Transmembrane helix</keyword>
<dbReference type="Proteomes" id="UP000249799">
    <property type="component" value="Chromosome"/>
</dbReference>
<keyword evidence="4" id="KW-1185">Reference proteome</keyword>
<evidence type="ECO:0000313" key="3">
    <source>
        <dbReference type="EMBL" id="AWV88952.1"/>
    </source>
</evidence>
<reference evidence="3 4" key="1">
    <citation type="submission" date="2018-06" db="EMBL/GenBank/DDBJ databases">
        <title>Lujinxingia sediminis gen. nov. sp. nov., a new facultative anaerobic member of the class Deltaproteobacteria, and proposal of Lujinxingaceae fam. nov.</title>
        <authorList>
            <person name="Guo L.-Y."/>
            <person name="Li C.-M."/>
            <person name="Wang S."/>
            <person name="Du Z.-J."/>
        </authorList>
    </citation>
    <scope>NUCLEOTIDE SEQUENCE [LARGE SCALE GENOMIC DNA]</scope>
    <source>
        <strain evidence="3 4">FA350</strain>
    </source>
</reference>
<dbReference type="OrthoDB" id="9996169at2"/>
<feature type="region of interest" description="Disordered" evidence="1">
    <location>
        <begin position="317"/>
        <end position="344"/>
    </location>
</feature>
<evidence type="ECO:0000256" key="2">
    <source>
        <dbReference type="SAM" id="Phobius"/>
    </source>
</evidence>
<evidence type="ECO:0008006" key="5">
    <source>
        <dbReference type="Google" id="ProtNLM"/>
    </source>
</evidence>
<evidence type="ECO:0000256" key="1">
    <source>
        <dbReference type="SAM" id="MobiDB-lite"/>
    </source>
</evidence>
<accession>A0A2Z4FJ39</accession>
<sequence length="344" mass="38168">MLRAGKRRPKNDFDSDNSLKLFDIIGIVVVAVWLGLSGLFIYRAQSSSASQSSQRSAEFVMREGATWLVLRRNTQDAGYVHQTRTELADGWLLEHDTYMVVDLLGEPQSIDASVKTRLDIDGYLRQFTTEVRTSGGLFKATGKVEGETLRLSTTLGDDATTESIALDEPVRLSINALNALVATDGLNPGETYRASYMDPYFAMLSPVEMRYIENRELEVYDENFQADHFRKRAGERELDFYVDAEADLLIRAFPLRTTAARIPAALGKTRSASIRRQLETRNADAAKEAGEAGERKTLRVAVARQILAGHFSRDELSLADANAPPAERPAPADDDQSGEMKIAE</sequence>
<dbReference type="AlphaFoldDB" id="A0A2Z4FJ39"/>
<organism evidence="3 4">
    <name type="scientific">Bradymonas sediminis</name>
    <dbReference type="NCBI Taxonomy" id="1548548"/>
    <lineage>
        <taxon>Bacteria</taxon>
        <taxon>Deltaproteobacteria</taxon>
        <taxon>Bradymonadales</taxon>
        <taxon>Bradymonadaceae</taxon>
        <taxon>Bradymonas</taxon>
    </lineage>
</organism>